<dbReference type="InterPro" id="IPR006626">
    <property type="entry name" value="PbH1"/>
</dbReference>
<feature type="domain" description="Right handed beta helix" evidence="2">
    <location>
        <begin position="105"/>
        <end position="256"/>
    </location>
</feature>
<organism evidence="3 4">
    <name type="scientific">Candidatus Amesbacteria bacterium RIFCSPLOWO2_01_FULL_48_25</name>
    <dbReference type="NCBI Taxonomy" id="1797259"/>
    <lineage>
        <taxon>Bacteria</taxon>
        <taxon>Candidatus Amesiibacteriota</taxon>
    </lineage>
</organism>
<dbReference type="InterPro" id="IPR039448">
    <property type="entry name" value="Beta_helix"/>
</dbReference>
<accession>A0A1F4ZE51</accession>
<feature type="region of interest" description="Disordered" evidence="1">
    <location>
        <begin position="395"/>
        <end position="416"/>
    </location>
</feature>
<dbReference type="Pfam" id="PF13229">
    <property type="entry name" value="Beta_helix"/>
    <property type="match status" value="1"/>
</dbReference>
<comment type="caution">
    <text evidence="3">The sequence shown here is derived from an EMBL/GenBank/DDBJ whole genome shotgun (WGS) entry which is preliminary data.</text>
</comment>
<protein>
    <recommendedName>
        <fullName evidence="2">Right handed beta helix domain-containing protein</fullName>
    </recommendedName>
</protein>
<evidence type="ECO:0000313" key="3">
    <source>
        <dbReference type="EMBL" id="OGD04455.1"/>
    </source>
</evidence>
<evidence type="ECO:0000256" key="1">
    <source>
        <dbReference type="SAM" id="MobiDB-lite"/>
    </source>
</evidence>
<proteinExistence type="predicted"/>
<sequence>MSRRVLIFGSLVFLVFFPWVSRTFGQVAGNTITVCSSGCDYISIQPALDAAQPGDTVLVSPGTYTGGLSMTKAVTLASHFSITGDANFVDTTVLDGGTPIVDVTLTGSGAKVVGFTFTGGTNGLVANAENTEVVDNRFINVGGDKISWERVGGVIRRNYIERGGDDCIDLDGPTGGYIEDNTCIDTSDDGIEARLFNYAGPMRHIYIRGNKITGAREDAIQLIDYDQPSDYTIHIERNVLANSAFAGIGIMDGGNTIEDYSGASIPERVQVVNNTIVGNNYGITGGDNLAAVNNIVSSNTTMGMKNVDGGSAVSYNLFYGNGTDYTSSNVDLPTTVFQDPLLDLNYMPGAGSPAVDAGTASFIFNGETIVNLGPFEYAGAAPDLGRYEYGLVTTPTPTPTGTTPMPTLTPTPTPGGPTTIITKQIVTGSDDAEENVSSGSMSLTSSDLEFTTDGTKTQAVGMRFTDLSIPQGAIITNAVIEFTADEQQTDITDLSFYAQAADDPATFTASSGDINSRLKTLGSTVWSDIEVWTVSQKYKTPDLSLVVQEVVNRPGWMSGSAMVFIVTGTGHRTAEAFEGVPTLAPKLVVTYTTDPNAPTPTPTLTPTPSPTPTSTPIPTPTPTPASGSTTVTIQVATSGDDAEENASKGSISLTSTDLEFSADGTKIQTVGMRFASVSVPTGATITDAYIQFVAKETQPDATDLTFYGQATDNAPAFTTAKFDVSGRAKTLSSVTWNTVPVWTVGVNYQTPNLAPVIGEIINRPGWVSGNALAIVVTGTGHRTAYSYNGGATKAAKLVVTYQ</sequence>
<dbReference type="InterPro" id="IPR011050">
    <property type="entry name" value="Pectin_lyase_fold/virulence"/>
</dbReference>
<feature type="region of interest" description="Disordered" evidence="1">
    <location>
        <begin position="593"/>
        <end position="629"/>
    </location>
</feature>
<feature type="compositionally biased region" description="Low complexity" evidence="1">
    <location>
        <begin position="395"/>
        <end position="406"/>
    </location>
</feature>
<feature type="compositionally biased region" description="Pro residues" evidence="1">
    <location>
        <begin position="597"/>
        <end position="623"/>
    </location>
</feature>
<dbReference type="InterPro" id="IPR012334">
    <property type="entry name" value="Pectin_lyas_fold"/>
</dbReference>
<reference evidence="3 4" key="1">
    <citation type="journal article" date="2016" name="Nat. Commun.">
        <title>Thousands of microbial genomes shed light on interconnected biogeochemical processes in an aquifer system.</title>
        <authorList>
            <person name="Anantharaman K."/>
            <person name="Brown C.T."/>
            <person name="Hug L.A."/>
            <person name="Sharon I."/>
            <person name="Castelle C.J."/>
            <person name="Probst A.J."/>
            <person name="Thomas B.C."/>
            <person name="Singh A."/>
            <person name="Wilkins M.J."/>
            <person name="Karaoz U."/>
            <person name="Brodie E.L."/>
            <person name="Williams K.H."/>
            <person name="Hubbard S.S."/>
            <person name="Banfield J.F."/>
        </authorList>
    </citation>
    <scope>NUCLEOTIDE SEQUENCE [LARGE SCALE GENOMIC DNA]</scope>
</reference>
<dbReference type="Proteomes" id="UP000177080">
    <property type="component" value="Unassembled WGS sequence"/>
</dbReference>
<evidence type="ECO:0000313" key="4">
    <source>
        <dbReference type="Proteomes" id="UP000177080"/>
    </source>
</evidence>
<dbReference type="Gene3D" id="2.160.20.10">
    <property type="entry name" value="Single-stranded right-handed beta-helix, Pectin lyase-like"/>
    <property type="match status" value="1"/>
</dbReference>
<dbReference type="AlphaFoldDB" id="A0A1F4ZE51"/>
<evidence type="ECO:0000259" key="2">
    <source>
        <dbReference type="Pfam" id="PF13229"/>
    </source>
</evidence>
<dbReference type="STRING" id="1797259.A2989_05520"/>
<gene>
    <name evidence="3" type="ORF">A2989_05520</name>
</gene>
<name>A0A1F4ZE51_9BACT</name>
<dbReference type="SMART" id="SM00710">
    <property type="entry name" value="PbH1"/>
    <property type="match status" value="6"/>
</dbReference>
<dbReference type="SUPFAM" id="SSF51126">
    <property type="entry name" value="Pectin lyase-like"/>
    <property type="match status" value="1"/>
</dbReference>
<dbReference type="EMBL" id="MEXN01000001">
    <property type="protein sequence ID" value="OGD04455.1"/>
    <property type="molecule type" value="Genomic_DNA"/>
</dbReference>